<evidence type="ECO:0008006" key="4">
    <source>
        <dbReference type="Google" id="ProtNLM"/>
    </source>
</evidence>
<gene>
    <name evidence="2" type="ORF">BDZ90DRAFT_18269</name>
</gene>
<keyword evidence="3" id="KW-1185">Reference proteome</keyword>
<accession>A0A316V021</accession>
<name>A0A316V021_9BASI</name>
<dbReference type="EMBL" id="KZ819662">
    <property type="protein sequence ID" value="PWN30584.1"/>
    <property type="molecule type" value="Genomic_DNA"/>
</dbReference>
<dbReference type="RefSeq" id="XP_025365196.1">
    <property type="nucleotide sequence ID" value="XM_025503792.1"/>
</dbReference>
<protein>
    <recommendedName>
        <fullName evidence="4">Transmembrane protein</fullName>
    </recommendedName>
</protein>
<keyword evidence="1" id="KW-0812">Transmembrane</keyword>
<feature type="transmembrane region" description="Helical" evidence="1">
    <location>
        <begin position="73"/>
        <end position="90"/>
    </location>
</feature>
<keyword evidence="1" id="KW-0472">Membrane</keyword>
<sequence length="93" mass="10453">MLANVRLPFRIELERCRQLCVGLNMGSRGRRRFLPFFFSPPLASLSSLFVPFVPLTRRGVAVHARPSSPSLSLYPLTTITQGAGLLCYVYDPR</sequence>
<evidence type="ECO:0000313" key="2">
    <source>
        <dbReference type="EMBL" id="PWN30584.1"/>
    </source>
</evidence>
<evidence type="ECO:0000256" key="1">
    <source>
        <dbReference type="SAM" id="Phobius"/>
    </source>
</evidence>
<dbReference type="GeneID" id="37025615"/>
<evidence type="ECO:0000313" key="3">
    <source>
        <dbReference type="Proteomes" id="UP000245884"/>
    </source>
</evidence>
<dbReference type="AlphaFoldDB" id="A0A316V021"/>
<dbReference type="Proteomes" id="UP000245884">
    <property type="component" value="Unassembled WGS sequence"/>
</dbReference>
<proteinExistence type="predicted"/>
<reference evidence="2 3" key="1">
    <citation type="journal article" date="2018" name="Mol. Biol. Evol.">
        <title>Broad Genomic Sampling Reveals a Smut Pathogenic Ancestry of the Fungal Clade Ustilaginomycotina.</title>
        <authorList>
            <person name="Kijpornyongpan T."/>
            <person name="Mondo S.J."/>
            <person name="Barry K."/>
            <person name="Sandor L."/>
            <person name="Lee J."/>
            <person name="Lipzen A."/>
            <person name="Pangilinan J."/>
            <person name="LaButti K."/>
            <person name="Hainaut M."/>
            <person name="Henrissat B."/>
            <person name="Grigoriev I.V."/>
            <person name="Spatafora J.W."/>
            <person name="Aime M.C."/>
        </authorList>
    </citation>
    <scope>NUCLEOTIDE SEQUENCE [LARGE SCALE GENOMIC DNA]</scope>
    <source>
        <strain evidence="2 3">MCA 5214</strain>
    </source>
</reference>
<keyword evidence="1" id="KW-1133">Transmembrane helix</keyword>
<feature type="transmembrane region" description="Helical" evidence="1">
    <location>
        <begin position="33"/>
        <end position="53"/>
    </location>
</feature>
<organism evidence="2 3">
    <name type="scientific">Jaminaea rosea</name>
    <dbReference type="NCBI Taxonomy" id="1569628"/>
    <lineage>
        <taxon>Eukaryota</taxon>
        <taxon>Fungi</taxon>
        <taxon>Dikarya</taxon>
        <taxon>Basidiomycota</taxon>
        <taxon>Ustilaginomycotina</taxon>
        <taxon>Exobasidiomycetes</taxon>
        <taxon>Microstromatales</taxon>
        <taxon>Microstromatales incertae sedis</taxon>
        <taxon>Jaminaea</taxon>
    </lineage>
</organism>